<reference evidence="1 2" key="1">
    <citation type="journal article" date="2016" name="Genome Biol. Evol.">
        <title>Divergent and convergent evolution of fungal pathogenicity.</title>
        <authorList>
            <person name="Shang Y."/>
            <person name="Xiao G."/>
            <person name="Zheng P."/>
            <person name="Cen K."/>
            <person name="Zhan S."/>
            <person name="Wang C."/>
        </authorList>
    </citation>
    <scope>NUCLEOTIDE SEQUENCE [LARGE SCALE GENOMIC DNA]</scope>
    <source>
        <strain evidence="1 2">RCEF 264</strain>
    </source>
</reference>
<dbReference type="OrthoDB" id="3016366at2759"/>
<sequence length="160" mass="17729">MVLNGSLERKTIYISLNTRPIAGEYHWGLVLTDSHGNPVLHHASNGRGGQWAYEERQVNPAQSLTLVALIRVAKVKSVSQAEEVIRSIPADGYPSQRTGEAFTCRIWVKDVLMALYEQGVISLPRDIDIIERTVINEGLTYAPYAEEGYGATVVDNAFSR</sequence>
<proteinExistence type="predicted"/>
<evidence type="ECO:0000313" key="2">
    <source>
        <dbReference type="Proteomes" id="UP000076874"/>
    </source>
</evidence>
<dbReference type="Pfam" id="PF21858">
    <property type="entry name" value="DUF6914"/>
    <property type="match status" value="1"/>
</dbReference>
<dbReference type="AlphaFoldDB" id="A0A167NSI8"/>
<gene>
    <name evidence="1" type="ORF">SPI_08080</name>
</gene>
<organism evidence="1 2">
    <name type="scientific">Niveomyces insectorum RCEF 264</name>
    <dbReference type="NCBI Taxonomy" id="1081102"/>
    <lineage>
        <taxon>Eukaryota</taxon>
        <taxon>Fungi</taxon>
        <taxon>Dikarya</taxon>
        <taxon>Ascomycota</taxon>
        <taxon>Pezizomycotina</taxon>
        <taxon>Sordariomycetes</taxon>
        <taxon>Hypocreomycetidae</taxon>
        <taxon>Hypocreales</taxon>
        <taxon>Cordycipitaceae</taxon>
        <taxon>Niveomyces</taxon>
    </lineage>
</organism>
<dbReference type="EMBL" id="AZHD01000018">
    <property type="protein sequence ID" value="OAA55873.1"/>
    <property type="molecule type" value="Genomic_DNA"/>
</dbReference>
<accession>A0A167NSI8</accession>
<evidence type="ECO:0000313" key="1">
    <source>
        <dbReference type="EMBL" id="OAA55873.1"/>
    </source>
</evidence>
<dbReference type="Proteomes" id="UP000076874">
    <property type="component" value="Unassembled WGS sequence"/>
</dbReference>
<name>A0A167NSI8_9HYPO</name>
<keyword evidence="2" id="KW-1185">Reference proteome</keyword>
<dbReference type="InterPro" id="IPR054208">
    <property type="entry name" value="DUF6914"/>
</dbReference>
<protein>
    <submittedName>
        <fullName evidence="1">Uncharacterized protein</fullName>
    </submittedName>
</protein>
<comment type="caution">
    <text evidence="1">The sequence shown here is derived from an EMBL/GenBank/DDBJ whole genome shotgun (WGS) entry which is preliminary data.</text>
</comment>